<gene>
    <name evidence="4" type="ORF">CLV30_101200</name>
</gene>
<evidence type="ECO:0000256" key="1">
    <source>
        <dbReference type="ARBA" id="ARBA00023239"/>
    </source>
</evidence>
<dbReference type="AlphaFoldDB" id="A0A2P8EFJ7"/>
<accession>A0A2P8EFJ7</accession>
<protein>
    <submittedName>
        <fullName evidence="4">3-carboxy-cis,cis-muconate cycloisomerase</fullName>
    </submittedName>
</protein>
<dbReference type="InterPro" id="IPR000362">
    <property type="entry name" value="Fumarate_lyase_fam"/>
</dbReference>
<keyword evidence="4" id="KW-0413">Isomerase</keyword>
<feature type="domain" description="Adenylosuccinate lyase C-terminal" evidence="3">
    <location>
        <begin position="368"/>
        <end position="442"/>
    </location>
</feature>
<sequence length="454" mass="48433">MTVSGATPGPFRLLTALYADEPMARIFGEDATVDGWLRAELALCRAEAAVGIVDAEDVQELEKVIADRDLDRASLWAESRNVGYPVLPLVRQLTHPAEGRRPPRVHWGATTQDVMDTGLVLQLVAAGERLDDLLRAFGDAVAALVDRHRDAVMAARTHAQQAVPTTFAVKMAVYLGQITRDRVRLRAARTAVATLSLYGAGGTSAAMGAASPDIRRAMAEDLGLAVDDVPWHVARDRLVEFGTAGATAAGTAGRLGREIVDLSRTEIGEVREVDGHHRGASSTMPQKRNPISSEAMIGFSVHAATLLPGLYRGLEAGHERAAGEWQAEWMVLPDLVCSAASALALAADAARGLQVDDGAMLANMTAEGGLVMAEAYMMRLAPHVGRERAHDIVYAAAAQARAENVTLDDVIDRSGGTADAGPGRLDPREYVGEAESICDRALEAWHDECEARTE</sequence>
<dbReference type="Gene3D" id="1.20.200.10">
    <property type="entry name" value="Fumarase/aspartase (Central domain)"/>
    <property type="match status" value="1"/>
</dbReference>
<dbReference type="InterPro" id="IPR019468">
    <property type="entry name" value="AdenyloSucc_lyase_C"/>
</dbReference>
<dbReference type="InterPro" id="IPR024083">
    <property type="entry name" value="Fumarase/histidase_N"/>
</dbReference>
<name>A0A2P8EFJ7_9ACTN</name>
<dbReference type="InterPro" id="IPR008948">
    <property type="entry name" value="L-Aspartase-like"/>
</dbReference>
<evidence type="ECO:0000256" key="2">
    <source>
        <dbReference type="ARBA" id="ARBA00034772"/>
    </source>
</evidence>
<dbReference type="SUPFAM" id="SSF48557">
    <property type="entry name" value="L-aspartase-like"/>
    <property type="match status" value="1"/>
</dbReference>
<comment type="similarity">
    <text evidence="2">Belongs to the class-II fumarase/aspartase family.</text>
</comment>
<organism evidence="4 5">
    <name type="scientific">Haloactinopolyspora alba</name>
    <dbReference type="NCBI Taxonomy" id="648780"/>
    <lineage>
        <taxon>Bacteria</taxon>
        <taxon>Bacillati</taxon>
        <taxon>Actinomycetota</taxon>
        <taxon>Actinomycetes</taxon>
        <taxon>Jiangellales</taxon>
        <taxon>Jiangellaceae</taxon>
        <taxon>Haloactinopolyspora</taxon>
    </lineage>
</organism>
<dbReference type="Proteomes" id="UP000243528">
    <property type="component" value="Unassembled WGS sequence"/>
</dbReference>
<dbReference type="Pfam" id="PF00206">
    <property type="entry name" value="Lyase_1"/>
    <property type="match status" value="1"/>
</dbReference>
<dbReference type="PRINTS" id="PR00145">
    <property type="entry name" value="ARGSUCLYASE"/>
</dbReference>
<dbReference type="Gene3D" id="1.10.40.30">
    <property type="entry name" value="Fumarase/aspartase (C-terminal domain)"/>
    <property type="match status" value="1"/>
</dbReference>
<evidence type="ECO:0000313" key="5">
    <source>
        <dbReference type="Proteomes" id="UP000243528"/>
    </source>
</evidence>
<comment type="caution">
    <text evidence="4">The sequence shown here is derived from an EMBL/GenBank/DDBJ whole genome shotgun (WGS) entry which is preliminary data.</text>
</comment>
<dbReference type="PANTHER" id="PTHR43172">
    <property type="entry name" value="ADENYLOSUCCINATE LYASE"/>
    <property type="match status" value="1"/>
</dbReference>
<dbReference type="Pfam" id="PF10397">
    <property type="entry name" value="ADSL_C"/>
    <property type="match status" value="1"/>
</dbReference>
<reference evidence="4 5" key="1">
    <citation type="submission" date="2018-03" db="EMBL/GenBank/DDBJ databases">
        <title>Genomic Encyclopedia of Archaeal and Bacterial Type Strains, Phase II (KMG-II): from individual species to whole genera.</title>
        <authorList>
            <person name="Goeker M."/>
        </authorList>
    </citation>
    <scope>NUCLEOTIDE SEQUENCE [LARGE SCALE GENOMIC DNA]</scope>
    <source>
        <strain evidence="4 5">DSM 45211</strain>
    </source>
</reference>
<dbReference type="OrthoDB" id="9768878at2"/>
<evidence type="ECO:0000313" key="4">
    <source>
        <dbReference type="EMBL" id="PSL08230.1"/>
    </source>
</evidence>
<dbReference type="PANTHER" id="PTHR43172:SF2">
    <property type="entry name" value="ADENYLOSUCCINATE LYASE C-TERMINAL DOMAIN-CONTAINING PROTEIN"/>
    <property type="match status" value="1"/>
</dbReference>
<dbReference type="RefSeq" id="WP_106535314.1">
    <property type="nucleotide sequence ID" value="NZ_ML142897.1"/>
</dbReference>
<dbReference type="InterPro" id="IPR022761">
    <property type="entry name" value="Fumarate_lyase_N"/>
</dbReference>
<dbReference type="PRINTS" id="PR00149">
    <property type="entry name" value="FUMRATELYASE"/>
</dbReference>
<dbReference type="GO" id="GO:0016853">
    <property type="term" value="F:isomerase activity"/>
    <property type="evidence" value="ECO:0007669"/>
    <property type="project" value="UniProtKB-KW"/>
</dbReference>
<dbReference type="Gene3D" id="1.10.275.10">
    <property type="entry name" value="Fumarase/aspartase (N-terminal domain)"/>
    <property type="match status" value="1"/>
</dbReference>
<dbReference type="GO" id="GO:0016829">
    <property type="term" value="F:lyase activity"/>
    <property type="evidence" value="ECO:0007669"/>
    <property type="project" value="UniProtKB-KW"/>
</dbReference>
<evidence type="ECO:0000259" key="3">
    <source>
        <dbReference type="SMART" id="SM00998"/>
    </source>
</evidence>
<dbReference type="SMART" id="SM00998">
    <property type="entry name" value="ADSL_C"/>
    <property type="match status" value="1"/>
</dbReference>
<keyword evidence="1" id="KW-0456">Lyase</keyword>
<proteinExistence type="inferred from homology"/>
<keyword evidence="5" id="KW-1185">Reference proteome</keyword>
<dbReference type="EMBL" id="PYGE01000001">
    <property type="protein sequence ID" value="PSL08230.1"/>
    <property type="molecule type" value="Genomic_DNA"/>
</dbReference>